<dbReference type="EMBL" id="FNDZ01000002">
    <property type="protein sequence ID" value="SDI41588.1"/>
    <property type="molecule type" value="Genomic_DNA"/>
</dbReference>
<name>A0A1G8KDV1_9CLOT</name>
<dbReference type="RefSeq" id="WP_031577832.1">
    <property type="nucleotide sequence ID" value="NZ_FNDZ01000002.1"/>
</dbReference>
<proteinExistence type="predicted"/>
<dbReference type="PANTHER" id="PTHR31303">
    <property type="entry name" value="CTP-DEPENDENT DIACYLGLYCEROL KINASE 1"/>
    <property type="match status" value="1"/>
</dbReference>
<dbReference type="AlphaFoldDB" id="A0A1G8KDV1"/>
<reference evidence="2 3" key="1">
    <citation type="submission" date="2016-10" db="EMBL/GenBank/DDBJ databases">
        <authorList>
            <person name="de Groot N.N."/>
        </authorList>
    </citation>
    <scope>NUCLEOTIDE SEQUENCE [LARGE SCALE GENOMIC DNA]</scope>
    <source>
        <strain evidence="2 3">CGMCC 1.5058</strain>
    </source>
</reference>
<dbReference type="GO" id="GO:0004143">
    <property type="term" value="F:ATP-dependent diacylglycerol kinase activity"/>
    <property type="evidence" value="ECO:0007669"/>
    <property type="project" value="InterPro"/>
</dbReference>
<protein>
    <submittedName>
        <fullName evidence="2">Dolichol kinase</fullName>
    </submittedName>
</protein>
<sequence>MKELFIGFGVLILYFLCAASAALLLRNIIRLPKEVFRKILHFILLGSVFVFTEAFQHPSVAALASAFFALLLYPVLQVLERVPGYSDLLTERGHGEIKRSLLLVFFMFSFILLLCWGILERKYLVLASVLAWGVGDAAAALFGKKFGRIRLRGRGLSGEKTLEGFLAMFVFSFVAVFTVFLRHQPDLAIGYGPLAFVTAGVTAVVELYSMDGMDTVTCPLAAAVTMIPLTVFLGG</sequence>
<keyword evidence="1" id="KW-0812">Transmembrane</keyword>
<feature type="transmembrane region" description="Helical" evidence="1">
    <location>
        <begin position="100"/>
        <end position="119"/>
    </location>
</feature>
<evidence type="ECO:0000313" key="3">
    <source>
        <dbReference type="Proteomes" id="UP000183255"/>
    </source>
</evidence>
<evidence type="ECO:0000256" key="1">
    <source>
        <dbReference type="SAM" id="Phobius"/>
    </source>
</evidence>
<feature type="transmembrane region" description="Helical" evidence="1">
    <location>
        <begin position="6"/>
        <end position="27"/>
    </location>
</feature>
<gene>
    <name evidence="2" type="ORF">SAMN05421804_102286</name>
</gene>
<feature type="transmembrane region" description="Helical" evidence="1">
    <location>
        <begin position="125"/>
        <end position="143"/>
    </location>
</feature>
<dbReference type="PANTHER" id="PTHR31303:SF1">
    <property type="entry name" value="CTP-DEPENDENT DIACYLGLYCEROL KINASE 1"/>
    <property type="match status" value="1"/>
</dbReference>
<feature type="transmembrane region" description="Helical" evidence="1">
    <location>
        <begin position="61"/>
        <end position="79"/>
    </location>
</feature>
<keyword evidence="1" id="KW-0472">Membrane</keyword>
<organism evidence="2 3">
    <name type="scientific">Proteiniclasticum ruminis</name>
    <dbReference type="NCBI Taxonomy" id="398199"/>
    <lineage>
        <taxon>Bacteria</taxon>
        <taxon>Bacillati</taxon>
        <taxon>Bacillota</taxon>
        <taxon>Clostridia</taxon>
        <taxon>Eubacteriales</taxon>
        <taxon>Clostridiaceae</taxon>
        <taxon>Proteiniclasticum</taxon>
    </lineage>
</organism>
<evidence type="ECO:0000313" key="2">
    <source>
        <dbReference type="EMBL" id="SDI41588.1"/>
    </source>
</evidence>
<keyword evidence="2" id="KW-0418">Kinase</keyword>
<feature type="transmembrane region" description="Helical" evidence="1">
    <location>
        <begin position="188"/>
        <end position="208"/>
    </location>
</feature>
<dbReference type="Proteomes" id="UP000183255">
    <property type="component" value="Unassembled WGS sequence"/>
</dbReference>
<accession>A0A1G8KDV1</accession>
<feature type="transmembrane region" description="Helical" evidence="1">
    <location>
        <begin position="39"/>
        <end position="55"/>
    </location>
</feature>
<feature type="transmembrane region" description="Helical" evidence="1">
    <location>
        <begin position="164"/>
        <end position="182"/>
    </location>
</feature>
<keyword evidence="2" id="KW-0808">Transferase</keyword>
<dbReference type="InterPro" id="IPR037997">
    <property type="entry name" value="Dgk1-like"/>
</dbReference>
<keyword evidence="1" id="KW-1133">Transmembrane helix</keyword>
<feature type="transmembrane region" description="Helical" evidence="1">
    <location>
        <begin position="215"/>
        <end position="234"/>
    </location>
</feature>